<evidence type="ECO:0000313" key="9">
    <source>
        <dbReference type="Proteomes" id="UP000247790"/>
    </source>
</evidence>
<organism evidence="8 9">
    <name type="scientific">Paenibacillus barcinonensis</name>
    <dbReference type="NCBI Taxonomy" id="198119"/>
    <lineage>
        <taxon>Bacteria</taxon>
        <taxon>Bacillati</taxon>
        <taxon>Bacillota</taxon>
        <taxon>Bacilli</taxon>
        <taxon>Bacillales</taxon>
        <taxon>Paenibacillaceae</taxon>
        <taxon>Paenibacillus</taxon>
    </lineage>
</organism>
<evidence type="ECO:0000256" key="4">
    <source>
        <dbReference type="ARBA" id="ARBA00022989"/>
    </source>
</evidence>
<keyword evidence="3 6" id="KW-0812">Transmembrane</keyword>
<dbReference type="Gene3D" id="1.20.1250.20">
    <property type="entry name" value="MFS general substrate transporter like domains"/>
    <property type="match status" value="1"/>
</dbReference>
<feature type="transmembrane region" description="Helical" evidence="6">
    <location>
        <begin position="96"/>
        <end position="113"/>
    </location>
</feature>
<dbReference type="EMBL" id="QJSW01000015">
    <property type="protein sequence ID" value="PYE47237.1"/>
    <property type="molecule type" value="Genomic_DNA"/>
</dbReference>
<keyword evidence="4 6" id="KW-1133">Transmembrane helix</keyword>
<feature type="transmembrane region" description="Helical" evidence="6">
    <location>
        <begin position="125"/>
        <end position="146"/>
    </location>
</feature>
<evidence type="ECO:0000256" key="3">
    <source>
        <dbReference type="ARBA" id="ARBA00022692"/>
    </source>
</evidence>
<feature type="domain" description="Major facilitator superfamily (MFS) profile" evidence="7">
    <location>
        <begin position="29"/>
        <end position="482"/>
    </location>
</feature>
<dbReference type="Pfam" id="PF07690">
    <property type="entry name" value="MFS_1"/>
    <property type="match status" value="1"/>
</dbReference>
<dbReference type="InterPro" id="IPR011701">
    <property type="entry name" value="MFS"/>
</dbReference>
<feature type="transmembrane region" description="Helical" evidence="6">
    <location>
        <begin position="454"/>
        <end position="477"/>
    </location>
</feature>
<dbReference type="PANTHER" id="PTHR42718:SF9">
    <property type="entry name" value="MAJOR FACILITATOR SUPERFAMILY MULTIDRUG TRANSPORTER MFSC"/>
    <property type="match status" value="1"/>
</dbReference>
<dbReference type="AlphaFoldDB" id="A0A2V4V480"/>
<evidence type="ECO:0000313" key="8">
    <source>
        <dbReference type="EMBL" id="PYE47237.1"/>
    </source>
</evidence>
<dbReference type="GO" id="GO:0005886">
    <property type="term" value="C:plasma membrane"/>
    <property type="evidence" value="ECO:0007669"/>
    <property type="project" value="UniProtKB-SubCell"/>
</dbReference>
<feature type="transmembrane region" description="Helical" evidence="6">
    <location>
        <begin position="350"/>
        <end position="368"/>
    </location>
</feature>
<dbReference type="Gene3D" id="1.20.1720.10">
    <property type="entry name" value="Multidrug resistance protein D"/>
    <property type="match status" value="1"/>
</dbReference>
<evidence type="ECO:0000259" key="7">
    <source>
        <dbReference type="PROSITE" id="PS50850"/>
    </source>
</evidence>
<name>A0A2V4V480_PAEBA</name>
<evidence type="ECO:0000256" key="1">
    <source>
        <dbReference type="ARBA" id="ARBA00004651"/>
    </source>
</evidence>
<feature type="transmembrane region" description="Helical" evidence="6">
    <location>
        <begin position="28"/>
        <end position="55"/>
    </location>
</feature>
<dbReference type="GO" id="GO:0022857">
    <property type="term" value="F:transmembrane transporter activity"/>
    <property type="evidence" value="ECO:0007669"/>
    <property type="project" value="InterPro"/>
</dbReference>
<sequence>MNNRYRRPWLIHPRFTDMLKISLLRQHAVLLAILLGAFTLVLTNSAFNLLLPYFIKHYHISTTAGGWIIALYMLAMTLTMPLASLIVDRLGRKRTYMLGIAIYGGFSVLGALFHASIEVLLVVRFMHGVAAGLMIPLSLVLLFDVYGPEVRGRITGAWGLLLMLAPAAGPTLGGVIIQYGRLEMLFWLNVPLAVFSWIGCAKVIQTYIPARRKSWHPSSVLRLAGAVGALSLGVQLFASQAGTLWIRWLLIAFGLMLLMRFIQVENRREEPLIRYKLLRRQGIYPLTVVISTIQDCVMFGVIFAVPLLLQEVFQLSPALSGALFIPLSICTSLFMWIGGNWLDRGRSLRFIAWGTLLVSLSILIFAFLPMGPPIWIIGVLMACRGIGVGLSGMSITSLGLQALPEEDMHEGSVLCTTIERLASSFAVMGMTLYYDMRWQWLAGHGRAVDLAKWGALQEICIGLGCAILLTLPLVLLITRKKVGILVQNGNQTQVQGGAAGR</sequence>
<dbReference type="PROSITE" id="PS50850">
    <property type="entry name" value="MFS"/>
    <property type="match status" value="1"/>
</dbReference>
<dbReference type="PROSITE" id="PS00216">
    <property type="entry name" value="SUGAR_TRANSPORT_1"/>
    <property type="match status" value="1"/>
</dbReference>
<protein>
    <submittedName>
        <fullName evidence="8">MFS transporter</fullName>
    </submittedName>
</protein>
<feature type="transmembrane region" description="Helical" evidence="6">
    <location>
        <begin position="315"/>
        <end position="338"/>
    </location>
</feature>
<dbReference type="PRINTS" id="PR01036">
    <property type="entry name" value="TCRTETB"/>
</dbReference>
<evidence type="ECO:0000256" key="2">
    <source>
        <dbReference type="ARBA" id="ARBA00022448"/>
    </source>
</evidence>
<feature type="transmembrane region" description="Helical" evidence="6">
    <location>
        <begin position="67"/>
        <end position="87"/>
    </location>
</feature>
<dbReference type="InterPro" id="IPR005829">
    <property type="entry name" value="Sugar_transporter_CS"/>
</dbReference>
<dbReference type="SUPFAM" id="SSF103473">
    <property type="entry name" value="MFS general substrate transporter"/>
    <property type="match status" value="1"/>
</dbReference>
<feature type="transmembrane region" description="Helical" evidence="6">
    <location>
        <begin position="283"/>
        <end position="309"/>
    </location>
</feature>
<comment type="subcellular location">
    <subcellularLocation>
        <location evidence="1">Cell membrane</location>
        <topology evidence="1">Multi-pass membrane protein</topology>
    </subcellularLocation>
</comment>
<keyword evidence="2" id="KW-0813">Transport</keyword>
<feature type="transmembrane region" description="Helical" evidence="6">
    <location>
        <begin position="158"/>
        <end position="179"/>
    </location>
</feature>
<feature type="transmembrane region" description="Helical" evidence="6">
    <location>
        <begin position="220"/>
        <end position="238"/>
    </location>
</feature>
<evidence type="ECO:0000256" key="5">
    <source>
        <dbReference type="ARBA" id="ARBA00023136"/>
    </source>
</evidence>
<dbReference type="InterPro" id="IPR036259">
    <property type="entry name" value="MFS_trans_sf"/>
</dbReference>
<evidence type="ECO:0000256" key="6">
    <source>
        <dbReference type="SAM" id="Phobius"/>
    </source>
</evidence>
<feature type="transmembrane region" description="Helical" evidence="6">
    <location>
        <begin position="185"/>
        <end position="208"/>
    </location>
</feature>
<proteinExistence type="predicted"/>
<feature type="transmembrane region" description="Helical" evidence="6">
    <location>
        <begin position="244"/>
        <end position="262"/>
    </location>
</feature>
<dbReference type="PANTHER" id="PTHR42718">
    <property type="entry name" value="MAJOR FACILITATOR SUPERFAMILY MULTIDRUG TRANSPORTER MFSC"/>
    <property type="match status" value="1"/>
</dbReference>
<reference evidence="8 9" key="1">
    <citation type="submission" date="2018-06" db="EMBL/GenBank/DDBJ databases">
        <title>Genomic Encyclopedia of Type Strains, Phase III (KMG-III): the genomes of soil and plant-associated and newly described type strains.</title>
        <authorList>
            <person name="Whitman W."/>
        </authorList>
    </citation>
    <scope>NUCLEOTIDE SEQUENCE [LARGE SCALE GENOMIC DNA]</scope>
    <source>
        <strain evidence="8 9">CECT 7022</strain>
    </source>
</reference>
<gene>
    <name evidence="8" type="ORF">DFQ00_11586</name>
</gene>
<dbReference type="Proteomes" id="UP000247790">
    <property type="component" value="Unassembled WGS sequence"/>
</dbReference>
<dbReference type="InterPro" id="IPR020846">
    <property type="entry name" value="MFS_dom"/>
</dbReference>
<comment type="caution">
    <text evidence="8">The sequence shown here is derived from an EMBL/GenBank/DDBJ whole genome shotgun (WGS) entry which is preliminary data.</text>
</comment>
<keyword evidence="5 6" id="KW-0472">Membrane</keyword>
<accession>A0A2V4V480</accession>